<protein>
    <recommendedName>
        <fullName evidence="6">Mid2 domain-containing protein</fullName>
    </recommendedName>
</protein>
<feature type="signal peptide" evidence="3">
    <location>
        <begin position="1"/>
        <end position="21"/>
    </location>
</feature>
<dbReference type="AlphaFoldDB" id="A0A367L7M7"/>
<feature type="compositionally biased region" description="Low complexity" evidence="1">
    <location>
        <begin position="170"/>
        <end position="184"/>
    </location>
</feature>
<feature type="compositionally biased region" description="Pro residues" evidence="1">
    <location>
        <begin position="208"/>
        <end position="217"/>
    </location>
</feature>
<evidence type="ECO:0000256" key="2">
    <source>
        <dbReference type="SAM" id="Phobius"/>
    </source>
</evidence>
<keyword evidence="2" id="KW-0812">Transmembrane</keyword>
<dbReference type="Proteomes" id="UP000253664">
    <property type="component" value="Unassembled WGS sequence"/>
</dbReference>
<dbReference type="EMBL" id="LKCN02000012">
    <property type="protein sequence ID" value="RCI10424.1"/>
    <property type="molecule type" value="Genomic_DNA"/>
</dbReference>
<keyword evidence="2" id="KW-1133">Transmembrane helix</keyword>
<sequence length="419" mass="43177">MPLDRRPWSLLAMAALTSAQALRTTTMMDRRDAVAPGTVCGYIGGEASLPATCTAGSHCALDVAHGVVGCCPDDGPCSTGVFTSCVDANSGPQTVSDAYVYTCRGGKVCYRNVFDGGFYQFGCGLGSGLATSVATTAPSGVAALAMARVTLAMTESRTILATPVDVGASFTPAPTSSSSSSSSGEGEGDKGVDGDGGPPSSTSGPDASAPPPDPASPPTGAIVGGTVGGVAAVAALIALLVFAFRRRRRRPIKKALMGSSNADNNRNHDVDDDDDDDDDDDFRSVPYSPKLETRKKATTAITTTNTTATTATSTATATDSNTKAPSSPSPPPKTMPRFANVAMYPDRVPLATSAMAFDDPRPAPRPGSVIVEDPGEDEVEDEANDDNDAAASAYPGPRRNGSGALWQQNRRQRRNLMWI</sequence>
<evidence type="ECO:0000256" key="1">
    <source>
        <dbReference type="SAM" id="MobiDB-lite"/>
    </source>
</evidence>
<feature type="compositionally biased region" description="Low complexity" evidence="1">
    <location>
        <begin position="298"/>
        <end position="326"/>
    </location>
</feature>
<name>A0A367L7M7_9HYPO</name>
<evidence type="ECO:0000256" key="3">
    <source>
        <dbReference type="SAM" id="SignalP"/>
    </source>
</evidence>
<accession>A0A367L7M7</accession>
<keyword evidence="5" id="KW-1185">Reference proteome</keyword>
<dbReference type="STRING" id="1330021.A0A367L7M7"/>
<feature type="region of interest" description="Disordered" evidence="1">
    <location>
        <begin position="170"/>
        <end position="221"/>
    </location>
</feature>
<feature type="region of interest" description="Disordered" evidence="1">
    <location>
        <begin position="255"/>
        <end position="334"/>
    </location>
</feature>
<feature type="compositionally biased region" description="Acidic residues" evidence="1">
    <location>
        <begin position="270"/>
        <end position="281"/>
    </location>
</feature>
<feature type="transmembrane region" description="Helical" evidence="2">
    <location>
        <begin position="221"/>
        <end position="244"/>
    </location>
</feature>
<feature type="region of interest" description="Disordered" evidence="1">
    <location>
        <begin position="355"/>
        <end position="419"/>
    </location>
</feature>
<evidence type="ECO:0000313" key="5">
    <source>
        <dbReference type="Proteomes" id="UP000253664"/>
    </source>
</evidence>
<feature type="compositionally biased region" description="Low complexity" evidence="1">
    <location>
        <begin position="198"/>
        <end position="207"/>
    </location>
</feature>
<keyword evidence="2" id="KW-0472">Membrane</keyword>
<dbReference type="OrthoDB" id="5386093at2759"/>
<comment type="caution">
    <text evidence="4">The sequence shown here is derived from an EMBL/GenBank/DDBJ whole genome shotgun (WGS) entry which is preliminary data.</text>
</comment>
<feature type="compositionally biased region" description="Acidic residues" evidence="1">
    <location>
        <begin position="373"/>
        <end position="388"/>
    </location>
</feature>
<gene>
    <name evidence="4" type="ORF">L249_4416</name>
</gene>
<evidence type="ECO:0000313" key="4">
    <source>
        <dbReference type="EMBL" id="RCI10424.1"/>
    </source>
</evidence>
<evidence type="ECO:0008006" key="6">
    <source>
        <dbReference type="Google" id="ProtNLM"/>
    </source>
</evidence>
<keyword evidence="3" id="KW-0732">Signal</keyword>
<organism evidence="4 5">
    <name type="scientific">Ophiocordyceps polyrhachis-furcata BCC 54312</name>
    <dbReference type="NCBI Taxonomy" id="1330021"/>
    <lineage>
        <taxon>Eukaryota</taxon>
        <taxon>Fungi</taxon>
        <taxon>Dikarya</taxon>
        <taxon>Ascomycota</taxon>
        <taxon>Pezizomycotina</taxon>
        <taxon>Sordariomycetes</taxon>
        <taxon>Hypocreomycetidae</taxon>
        <taxon>Hypocreales</taxon>
        <taxon>Ophiocordycipitaceae</taxon>
        <taxon>Ophiocordyceps</taxon>
    </lineage>
</organism>
<feature type="compositionally biased region" description="Basic residues" evidence="1">
    <location>
        <begin position="410"/>
        <end position="419"/>
    </location>
</feature>
<proteinExistence type="predicted"/>
<feature type="chain" id="PRO_5016737177" description="Mid2 domain-containing protein" evidence="3">
    <location>
        <begin position="22"/>
        <end position="419"/>
    </location>
</feature>
<reference evidence="4 5" key="1">
    <citation type="journal article" date="2015" name="BMC Genomics">
        <title>Insights from the genome of Ophiocordyceps polyrhachis-furcata to pathogenicity and host specificity in insect fungi.</title>
        <authorList>
            <person name="Wichadakul D."/>
            <person name="Kobmoo N."/>
            <person name="Ingsriswang S."/>
            <person name="Tangphatsornruang S."/>
            <person name="Chantasingh D."/>
            <person name="Luangsa-ard J.J."/>
            <person name="Eurwilaichitr L."/>
        </authorList>
    </citation>
    <scope>NUCLEOTIDE SEQUENCE [LARGE SCALE GENOMIC DNA]</scope>
    <source>
        <strain evidence="4 5">BCC 54312</strain>
    </source>
</reference>